<dbReference type="InterPro" id="IPR051262">
    <property type="entry name" value="SMP-30/CGR1_Lactonase"/>
</dbReference>
<dbReference type="Pfam" id="PF12708">
    <property type="entry name" value="Pect-lyase_RHGA_epim"/>
    <property type="match status" value="2"/>
</dbReference>
<keyword evidence="1" id="KW-0378">Hydrolase</keyword>
<evidence type="ECO:0000256" key="1">
    <source>
        <dbReference type="ARBA" id="ARBA00022801"/>
    </source>
</evidence>
<evidence type="ECO:0000256" key="2">
    <source>
        <dbReference type="SAM" id="SignalP"/>
    </source>
</evidence>
<comment type="caution">
    <text evidence="5">The sequence shown here is derived from an EMBL/GenBank/DDBJ whole genome shotgun (WGS) entry which is preliminary data.</text>
</comment>
<keyword evidence="2" id="KW-0732">Signal</keyword>
<evidence type="ECO:0000259" key="3">
    <source>
        <dbReference type="Pfam" id="PF08450"/>
    </source>
</evidence>
<dbReference type="EMBL" id="RCZC01000001">
    <property type="protein sequence ID" value="TPG56410.1"/>
    <property type="molecule type" value="Genomic_DNA"/>
</dbReference>
<dbReference type="Gene3D" id="2.120.10.30">
    <property type="entry name" value="TolB, C-terminal domain"/>
    <property type="match status" value="1"/>
</dbReference>
<organism evidence="5 6">
    <name type="scientific">Sphingomonas glacialis</name>
    <dbReference type="NCBI Taxonomy" id="658225"/>
    <lineage>
        <taxon>Bacteria</taxon>
        <taxon>Pseudomonadati</taxon>
        <taxon>Pseudomonadota</taxon>
        <taxon>Alphaproteobacteria</taxon>
        <taxon>Sphingomonadales</taxon>
        <taxon>Sphingomonadaceae</taxon>
        <taxon>Sphingomonas</taxon>
    </lineage>
</organism>
<dbReference type="Pfam" id="PF08450">
    <property type="entry name" value="SGL"/>
    <property type="match status" value="1"/>
</dbReference>
<reference evidence="5 6" key="1">
    <citation type="journal article" date="2019" name="Environ. Microbiol.">
        <title>Species interactions and distinct microbial communities in high Arctic permafrost affected cryosols are associated with the CH4 and CO2 gas fluxes.</title>
        <authorList>
            <person name="Altshuler I."/>
            <person name="Hamel J."/>
            <person name="Turney S."/>
            <person name="Magnuson E."/>
            <person name="Levesque R."/>
            <person name="Greer C."/>
            <person name="Whyte L.G."/>
        </authorList>
    </citation>
    <scope>NUCLEOTIDE SEQUENCE [LARGE SCALE GENOMIC DNA]</scope>
    <source>
        <strain evidence="5 6">E6.1</strain>
    </source>
</reference>
<gene>
    <name evidence="5" type="ORF">EAH76_02335</name>
</gene>
<dbReference type="InterPro" id="IPR024535">
    <property type="entry name" value="RHGA/B-epi-like_pectate_lyase"/>
</dbReference>
<sequence>MLVTTAVALLAPVVAHAESPSTLATPPADPRAVTVAGANDGRADATNAIQRAIDAARSTGGTRSGEGIVFLPSGRYRLTRSILVPPGVRIFGVGPTRPVLVLGDATPGFQTGVATMVVFTGGDQYQVGKVPVPVPTVVPSRDDVRDANSATFYSAMSNVDVEIGAGNPAAAAVRFRVAQHAFLSHMDFRLGSAFAGVYQAGNVMEDVHFHGGRYGIVTEKTSPAWQFTLIDSSFDHQRDAAIREHEVDLTLVNVAIRDTPVGIDIDPGYSDSLWGKGVRFERISRAAVTISREGSAFTQIGFDNALATDTPVFARFRESGKTVAGAGRSYRVATFSHGLAVPTLGATGRIATDAQITPLAALPAPRANAIRALPAVAQWSNVRDLGARGDGTTDDSAALQRAIDTHRVLYFPVGFYRVTTTLKLRPDTVLLGLHPALTQLVLPDSNPAHAGVGNVVPILETPKGGDNILSGLGLFTGRINPRASALLWKSGANSLVDDVKIMGGGGTPTADGLPLSARGAHSGDPVADNRWDAQYPSIWVTDGGGGTFADVWTPNTFAQAGFTVTDTKTPGHVYELSAEHHVRNEIVLDGVENWEFLAPQTEQEVGEGMDATSLDIRNSRNLLFANYHSYRVTRTFHPAASAVKLTNASDIRFRNVHINAESGIASCQADGCGTYLRVSKFPFENAIQDKTRHLEVREREFARLDIPATPAPAAAPTSLPGIGPVRKLESGFFSISGAAVDAAGALYFVEHRFQRIYRWSPAAGLEIVRDAALDPVNLAVERSGKLLVQSSLGAEGSVYAFDPAGPKTDVTLIAPTPVAAHPGADTLLPGNWWNNGEFRDQYDAKTDHFTTLGEMFARDAATPKPREYVSPDGSLVLPAFRVWQQGTPDHVGWRFSDTLDAYSLVGARIGTRVYASNESEGRVYSALVGAGGTLGDLKPFAERAGESVAVDAQGRVFIANGQVFVHAPDGREIGRIDVPERPLQLIFGGADKATLFILTHHSLYAVAMPGGTSGHSNNN</sequence>
<dbReference type="SUPFAM" id="SSF51126">
    <property type="entry name" value="Pectin lyase-like"/>
    <property type="match status" value="2"/>
</dbReference>
<dbReference type="OrthoDB" id="7482115at2"/>
<protein>
    <submittedName>
        <fullName evidence="5">Gluconolaconase</fullName>
    </submittedName>
</protein>
<feature type="signal peptide" evidence="2">
    <location>
        <begin position="1"/>
        <end position="17"/>
    </location>
</feature>
<dbReference type="PANTHER" id="PTHR47572:SF4">
    <property type="entry name" value="LACTONASE DRP35"/>
    <property type="match status" value="1"/>
</dbReference>
<dbReference type="GO" id="GO:0016787">
    <property type="term" value="F:hydrolase activity"/>
    <property type="evidence" value="ECO:0007669"/>
    <property type="project" value="UniProtKB-KW"/>
</dbReference>
<keyword evidence="6" id="KW-1185">Reference proteome</keyword>
<dbReference type="PANTHER" id="PTHR47572">
    <property type="entry name" value="LIPOPROTEIN-RELATED"/>
    <property type="match status" value="1"/>
</dbReference>
<evidence type="ECO:0000313" key="6">
    <source>
        <dbReference type="Proteomes" id="UP000319931"/>
    </source>
</evidence>
<dbReference type="RefSeq" id="WP_140848344.1">
    <property type="nucleotide sequence ID" value="NZ_RCZC01000001.1"/>
</dbReference>
<name>A0A502G4L5_9SPHN</name>
<dbReference type="Gene3D" id="2.160.20.10">
    <property type="entry name" value="Single-stranded right-handed beta-helix, Pectin lyase-like"/>
    <property type="match status" value="2"/>
</dbReference>
<dbReference type="InterPro" id="IPR011050">
    <property type="entry name" value="Pectin_lyase_fold/virulence"/>
</dbReference>
<dbReference type="InterPro" id="IPR011042">
    <property type="entry name" value="6-blade_b-propeller_TolB-like"/>
</dbReference>
<proteinExistence type="predicted"/>
<feature type="domain" description="Rhamnogalacturonase A/B/Epimerase-like pectate lyase" evidence="4">
    <location>
        <begin position="38"/>
        <end position="264"/>
    </location>
</feature>
<feature type="domain" description="SMP-30/Gluconolactonase/LRE-like region" evidence="3">
    <location>
        <begin position="911"/>
        <end position="1000"/>
    </location>
</feature>
<accession>A0A502G4L5</accession>
<evidence type="ECO:0000259" key="4">
    <source>
        <dbReference type="Pfam" id="PF12708"/>
    </source>
</evidence>
<feature type="chain" id="PRO_5021344808" evidence="2">
    <location>
        <begin position="18"/>
        <end position="1019"/>
    </location>
</feature>
<dbReference type="SUPFAM" id="SSF63829">
    <property type="entry name" value="Calcium-dependent phosphotriesterase"/>
    <property type="match status" value="1"/>
</dbReference>
<dbReference type="InterPro" id="IPR013658">
    <property type="entry name" value="SGL"/>
</dbReference>
<dbReference type="InterPro" id="IPR012334">
    <property type="entry name" value="Pectin_lyas_fold"/>
</dbReference>
<feature type="domain" description="Rhamnogalacturonase A/B/Epimerase-like pectate lyase" evidence="4">
    <location>
        <begin position="379"/>
        <end position="432"/>
    </location>
</feature>
<dbReference type="AlphaFoldDB" id="A0A502G4L5"/>
<evidence type="ECO:0000313" key="5">
    <source>
        <dbReference type="EMBL" id="TPG56410.1"/>
    </source>
</evidence>
<dbReference type="Proteomes" id="UP000319931">
    <property type="component" value="Unassembled WGS sequence"/>
</dbReference>